<accession>A0A8C1Y3J3</accession>
<reference evidence="1" key="1">
    <citation type="submission" date="2025-08" db="UniProtKB">
        <authorList>
            <consortium name="Ensembl"/>
        </authorList>
    </citation>
    <scope>IDENTIFICATION</scope>
</reference>
<dbReference type="Ensembl" id="ENSCCRT00015092883.1">
    <property type="protein sequence ID" value="ENSCCRP00015089977.1"/>
    <property type="gene ID" value="ENSCCRG00015036354.1"/>
</dbReference>
<protein>
    <submittedName>
        <fullName evidence="1">Uncharacterized protein</fullName>
    </submittedName>
</protein>
<dbReference type="AlphaFoldDB" id="A0A8C1Y3J3"/>
<name>A0A8C1Y3J3_CYPCA</name>
<proteinExistence type="predicted"/>
<evidence type="ECO:0000313" key="1">
    <source>
        <dbReference type="Ensembl" id="ENSCCRP00015089977.1"/>
    </source>
</evidence>
<sequence>MYGLLGNDIWPRYSYLKIYILILRKSNLNLSKRNLTELVMFLAQVWLSLKIHVCMH</sequence>
<organism evidence="1 2">
    <name type="scientific">Cyprinus carpio</name>
    <name type="common">Common carp</name>
    <dbReference type="NCBI Taxonomy" id="7962"/>
    <lineage>
        <taxon>Eukaryota</taxon>
        <taxon>Metazoa</taxon>
        <taxon>Chordata</taxon>
        <taxon>Craniata</taxon>
        <taxon>Vertebrata</taxon>
        <taxon>Euteleostomi</taxon>
        <taxon>Actinopterygii</taxon>
        <taxon>Neopterygii</taxon>
        <taxon>Teleostei</taxon>
        <taxon>Ostariophysi</taxon>
        <taxon>Cypriniformes</taxon>
        <taxon>Cyprinidae</taxon>
        <taxon>Cyprininae</taxon>
        <taxon>Cyprinus</taxon>
    </lineage>
</organism>
<evidence type="ECO:0000313" key="2">
    <source>
        <dbReference type="Proteomes" id="UP000694700"/>
    </source>
</evidence>
<dbReference type="Proteomes" id="UP000694700">
    <property type="component" value="Unplaced"/>
</dbReference>